<protein>
    <submittedName>
        <fullName evidence="2">Uncharacterized protein</fullName>
    </submittedName>
</protein>
<evidence type="ECO:0000256" key="1">
    <source>
        <dbReference type="SAM" id="Phobius"/>
    </source>
</evidence>
<keyword evidence="1" id="KW-0812">Transmembrane</keyword>
<organism evidence="2 3">
    <name type="scientific">Rhizobium sullae</name>
    <name type="common">Rhizobium hedysari</name>
    <dbReference type="NCBI Taxonomy" id="50338"/>
    <lineage>
        <taxon>Bacteria</taxon>
        <taxon>Pseudomonadati</taxon>
        <taxon>Pseudomonadota</taxon>
        <taxon>Alphaproteobacteria</taxon>
        <taxon>Hyphomicrobiales</taxon>
        <taxon>Rhizobiaceae</taxon>
        <taxon>Rhizobium/Agrobacterium group</taxon>
        <taxon>Rhizobium</taxon>
    </lineage>
</organism>
<reference evidence="2 3" key="1">
    <citation type="submission" date="2019-03" db="EMBL/GenBank/DDBJ databases">
        <title>Genomic Encyclopedia of Type Strains, Phase IV (KMG-V): Genome sequencing to study the core and pangenomes of soil and plant-associated prokaryotes.</title>
        <authorList>
            <person name="Whitman W."/>
        </authorList>
    </citation>
    <scope>NUCLEOTIDE SEQUENCE [LARGE SCALE GENOMIC DNA]</scope>
    <source>
        <strain evidence="2 3">Hc14</strain>
    </source>
</reference>
<proteinExistence type="predicted"/>
<gene>
    <name evidence="2" type="ORF">EV132_101236</name>
</gene>
<accession>A0A4R3QJY8</accession>
<comment type="caution">
    <text evidence="2">The sequence shown here is derived from an EMBL/GenBank/DDBJ whole genome shotgun (WGS) entry which is preliminary data.</text>
</comment>
<evidence type="ECO:0000313" key="3">
    <source>
        <dbReference type="Proteomes" id="UP000294576"/>
    </source>
</evidence>
<feature type="transmembrane region" description="Helical" evidence="1">
    <location>
        <begin position="6"/>
        <end position="28"/>
    </location>
</feature>
<keyword evidence="1" id="KW-0472">Membrane</keyword>
<dbReference type="Proteomes" id="UP000294576">
    <property type="component" value="Unassembled WGS sequence"/>
</dbReference>
<name>A0A4R3QJY8_RHISU</name>
<evidence type="ECO:0000313" key="2">
    <source>
        <dbReference type="EMBL" id="TCU20172.1"/>
    </source>
</evidence>
<keyword evidence="1" id="KW-1133">Transmembrane helix</keyword>
<dbReference type="AlphaFoldDB" id="A0A4R3QJY8"/>
<dbReference type="EMBL" id="SMBH01000001">
    <property type="protein sequence ID" value="TCU20172.1"/>
    <property type="molecule type" value="Genomic_DNA"/>
</dbReference>
<sequence length="29" mass="3225">MAKIFVFAMALVMVVFWGSVGVLMYSLLT</sequence>